<dbReference type="EMBL" id="JAUSTZ010000023">
    <property type="protein sequence ID" value="MDQ0228524.1"/>
    <property type="molecule type" value="Genomic_DNA"/>
</dbReference>
<accession>A0ABT9Z8E5</accession>
<keyword evidence="1" id="KW-0472">Membrane</keyword>
<protein>
    <submittedName>
        <fullName evidence="2">Uncharacterized protein</fullName>
    </submittedName>
</protein>
<keyword evidence="1" id="KW-1133">Transmembrane helix</keyword>
<feature type="transmembrane region" description="Helical" evidence="1">
    <location>
        <begin position="6"/>
        <end position="27"/>
    </location>
</feature>
<sequence length="36" mass="4120">MGKAPTIPMQLISLIPMIFVLIEKVIFDYNILDTKL</sequence>
<evidence type="ECO:0000256" key="1">
    <source>
        <dbReference type="SAM" id="Phobius"/>
    </source>
</evidence>
<comment type="caution">
    <text evidence="2">The sequence shown here is derived from an EMBL/GenBank/DDBJ whole genome shotgun (WGS) entry which is preliminary data.</text>
</comment>
<gene>
    <name evidence="2" type="ORF">J2S02_004907</name>
</gene>
<evidence type="ECO:0000313" key="2">
    <source>
        <dbReference type="EMBL" id="MDQ0228524.1"/>
    </source>
</evidence>
<evidence type="ECO:0000313" key="3">
    <source>
        <dbReference type="Proteomes" id="UP001232245"/>
    </source>
</evidence>
<keyword evidence="1" id="KW-0812">Transmembrane</keyword>
<reference evidence="2 3" key="1">
    <citation type="submission" date="2023-07" db="EMBL/GenBank/DDBJ databases">
        <title>Genomic Encyclopedia of Type Strains, Phase IV (KMG-IV): sequencing the most valuable type-strain genomes for metagenomic binning, comparative biology and taxonomic classification.</title>
        <authorList>
            <person name="Goeker M."/>
        </authorList>
    </citation>
    <scope>NUCLEOTIDE SEQUENCE [LARGE SCALE GENOMIC DNA]</scope>
    <source>
        <strain evidence="2 3">DSM 17723</strain>
    </source>
</reference>
<proteinExistence type="predicted"/>
<dbReference type="Proteomes" id="UP001232245">
    <property type="component" value="Unassembled WGS sequence"/>
</dbReference>
<keyword evidence="3" id="KW-1185">Reference proteome</keyword>
<organism evidence="2 3">
    <name type="scientific">Metabacillus niabensis</name>
    <dbReference type="NCBI Taxonomy" id="324854"/>
    <lineage>
        <taxon>Bacteria</taxon>
        <taxon>Bacillati</taxon>
        <taxon>Bacillota</taxon>
        <taxon>Bacilli</taxon>
        <taxon>Bacillales</taxon>
        <taxon>Bacillaceae</taxon>
        <taxon>Metabacillus</taxon>
    </lineage>
</organism>
<name>A0ABT9Z8E5_9BACI</name>